<dbReference type="RefSeq" id="WP_131960034.1">
    <property type="nucleotide sequence ID" value="NZ_SMFL01000007.1"/>
</dbReference>
<dbReference type="InterPro" id="IPR005303">
    <property type="entry name" value="MOCOS_middle"/>
</dbReference>
<name>A0A4R5DR91_9BACT</name>
<dbReference type="PANTHER" id="PTHR14237:SF19">
    <property type="entry name" value="MITOCHONDRIAL AMIDOXIME REDUCING COMPONENT 1"/>
    <property type="match status" value="1"/>
</dbReference>
<accession>A0A4R5DR91</accession>
<dbReference type="GO" id="GO:0003824">
    <property type="term" value="F:catalytic activity"/>
    <property type="evidence" value="ECO:0007669"/>
    <property type="project" value="InterPro"/>
</dbReference>
<dbReference type="Pfam" id="PF03473">
    <property type="entry name" value="MOSC"/>
    <property type="match status" value="1"/>
</dbReference>
<dbReference type="GO" id="GO:0030170">
    <property type="term" value="F:pyridoxal phosphate binding"/>
    <property type="evidence" value="ECO:0007669"/>
    <property type="project" value="InterPro"/>
</dbReference>
<proteinExistence type="predicted"/>
<dbReference type="InterPro" id="IPR005302">
    <property type="entry name" value="MoCF_Sase_C"/>
</dbReference>
<evidence type="ECO:0000313" key="3">
    <source>
        <dbReference type="Proteomes" id="UP000294850"/>
    </source>
</evidence>
<dbReference type="PROSITE" id="PS51340">
    <property type="entry name" value="MOSC"/>
    <property type="match status" value="1"/>
</dbReference>
<dbReference type="GO" id="GO:0030151">
    <property type="term" value="F:molybdenum ion binding"/>
    <property type="evidence" value="ECO:0007669"/>
    <property type="project" value="InterPro"/>
</dbReference>
<dbReference type="AlphaFoldDB" id="A0A4R5DR91"/>
<evidence type="ECO:0000259" key="1">
    <source>
        <dbReference type="PROSITE" id="PS51340"/>
    </source>
</evidence>
<protein>
    <submittedName>
        <fullName evidence="2">MOSC domain-containing protein</fullName>
    </submittedName>
</protein>
<dbReference type="Pfam" id="PF03476">
    <property type="entry name" value="MOSC_N"/>
    <property type="match status" value="1"/>
</dbReference>
<sequence>MILSEIWIYPVKSLGGIRLKESEVKEKGLKYDRRWMVVDEAGIFLTQRLVTKMAFIDVEMTSEGLRLIQRTNQEYIIVPFEPVSAEEMNVKVWDDYVTAVTVCDEVDEWLSRQLERKVRLVFMPSWSERKADPKYATDDENVSFADGFPFLIISQGSLDFLNKKLAETVEMKRFRPNLVVDGVPPHAEDNWKKIQIGDLDFEIVKPCARCVLTTINPITGVKGHEPLKTLATYRRQEKKIMFGQDVVAKTFGTIREGDQLVVVTEK</sequence>
<comment type="caution">
    <text evidence="2">The sequence shown here is derived from an EMBL/GenBank/DDBJ whole genome shotgun (WGS) entry which is preliminary data.</text>
</comment>
<keyword evidence="3" id="KW-1185">Reference proteome</keyword>
<organism evidence="2 3">
    <name type="scientific">Dyadobacter psychrotolerans</name>
    <dbReference type="NCBI Taxonomy" id="2541721"/>
    <lineage>
        <taxon>Bacteria</taxon>
        <taxon>Pseudomonadati</taxon>
        <taxon>Bacteroidota</taxon>
        <taxon>Cytophagia</taxon>
        <taxon>Cytophagales</taxon>
        <taxon>Spirosomataceae</taxon>
        <taxon>Dyadobacter</taxon>
    </lineage>
</organism>
<dbReference type="PANTHER" id="PTHR14237">
    <property type="entry name" value="MOLYBDOPTERIN COFACTOR SULFURASE MOSC"/>
    <property type="match status" value="1"/>
</dbReference>
<dbReference type="Proteomes" id="UP000294850">
    <property type="component" value="Unassembled WGS sequence"/>
</dbReference>
<dbReference type="EMBL" id="SMFL01000007">
    <property type="protein sequence ID" value="TDE13313.1"/>
    <property type="molecule type" value="Genomic_DNA"/>
</dbReference>
<feature type="domain" description="MOSC" evidence="1">
    <location>
        <begin position="112"/>
        <end position="263"/>
    </location>
</feature>
<dbReference type="SUPFAM" id="SSF50800">
    <property type="entry name" value="PK beta-barrel domain-like"/>
    <property type="match status" value="1"/>
</dbReference>
<dbReference type="SUPFAM" id="SSF141673">
    <property type="entry name" value="MOSC N-terminal domain-like"/>
    <property type="match status" value="1"/>
</dbReference>
<reference evidence="2 3" key="1">
    <citation type="submission" date="2019-03" db="EMBL/GenBank/DDBJ databases">
        <title>Dyadobacter AR-3-6 sp. nov., isolated from arctic soil.</title>
        <authorList>
            <person name="Chaudhary D.K."/>
        </authorList>
    </citation>
    <scope>NUCLEOTIDE SEQUENCE [LARGE SCALE GENOMIC DNA]</scope>
    <source>
        <strain evidence="2 3">AR-3-6</strain>
    </source>
</reference>
<gene>
    <name evidence="2" type="ORF">E0F88_19920</name>
</gene>
<evidence type="ECO:0000313" key="2">
    <source>
        <dbReference type="EMBL" id="TDE13313.1"/>
    </source>
</evidence>
<dbReference type="InterPro" id="IPR011037">
    <property type="entry name" value="Pyrv_Knase-like_insert_dom_sf"/>
</dbReference>
<dbReference type="OrthoDB" id="581532at2"/>